<dbReference type="EMBL" id="JABTEG010000002">
    <property type="protein sequence ID" value="KAG4305974.1"/>
    <property type="molecule type" value="Genomic_DNA"/>
</dbReference>
<dbReference type="Proteomes" id="UP000768646">
    <property type="component" value="Unassembled WGS sequence"/>
</dbReference>
<proteinExistence type="predicted"/>
<name>A0ACB7CJ20_9ASCO</name>
<sequence length="399" mass="44975">MAFHFSWNKEFSQSFITKACSLLSYALNKGIKLPIIADKIDVKELNMGSTPPELEILEIGDLAEDRFRGLFKLKYTGDAYIVLQTKVQINPLNTQKNTSPEFTWRGILSADAPLIVPMFLRLSNFKLSGIIILVFSKAKGVTLVFRNDPVESVRVSSTFDSIPIIAQFLQKEIEKQLRTFFQEEFPAIIHKLSMSIPFKSAEELSTNSSSTILANESAKNEESIPLIRLVDINPEHPISITGMLRLAALASSQKTLSPFTPSISQAIYRSSYLLSTISNANHTVKQQMLSSLDSDQMNTLVSPNSTSFSTETQNSRQNLTRRNTLLNKRWTLKKHNIICLRPDSKDLVFTSKNVQPLVEKDDNISNSLHIGSVNTSHNIKKEKTRRIYHHTLNTKCQEA</sequence>
<comment type="caution">
    <text evidence="1">The sequence shown here is derived from an EMBL/GenBank/DDBJ whole genome shotgun (WGS) entry which is preliminary data.</text>
</comment>
<keyword evidence="2" id="KW-1185">Reference proteome</keyword>
<reference evidence="1 2" key="1">
    <citation type="journal article" date="2021" name="Commun. Biol.">
        <title>Genomic insights into the host specific adaptation of the Pneumocystis genus.</title>
        <authorList>
            <person name="Cisse O.H."/>
            <person name="Ma L."/>
            <person name="Dekker J.P."/>
            <person name="Khil P.P."/>
            <person name="Youn J.-H."/>
            <person name="Brenchley J.M."/>
            <person name="Blair R."/>
            <person name="Pahar B."/>
            <person name="Chabe M."/>
            <person name="Van Rompay K.K.A."/>
            <person name="Keesler R."/>
            <person name="Sukura A."/>
            <person name="Hirsch V."/>
            <person name="Kutty G."/>
            <person name="Liu Y."/>
            <person name="Peng L."/>
            <person name="Chen J."/>
            <person name="Song J."/>
            <person name="Weissenbacher-Lang C."/>
            <person name="Xu J."/>
            <person name="Upham N.S."/>
            <person name="Stajich J.E."/>
            <person name="Cuomo C.A."/>
            <person name="Cushion M.T."/>
            <person name="Kovacs J.A."/>
        </authorList>
    </citation>
    <scope>NUCLEOTIDE SEQUENCE [LARGE SCALE GENOMIC DNA]</scope>
    <source>
        <strain evidence="1 2">RABM</strain>
    </source>
</reference>
<evidence type="ECO:0000313" key="2">
    <source>
        <dbReference type="Proteomes" id="UP000768646"/>
    </source>
</evidence>
<accession>A0ACB7CJ20</accession>
<protein>
    <submittedName>
        <fullName evidence="1">Uncharacterized protein</fullName>
    </submittedName>
</protein>
<gene>
    <name evidence="1" type="ORF">PORY_000884</name>
</gene>
<organism evidence="1 2">
    <name type="scientific">Pneumocystis oryctolagi</name>
    <dbReference type="NCBI Taxonomy" id="42067"/>
    <lineage>
        <taxon>Eukaryota</taxon>
        <taxon>Fungi</taxon>
        <taxon>Dikarya</taxon>
        <taxon>Ascomycota</taxon>
        <taxon>Taphrinomycotina</taxon>
        <taxon>Pneumocystomycetes</taxon>
        <taxon>Pneumocystaceae</taxon>
        <taxon>Pneumocystis</taxon>
    </lineage>
</organism>
<evidence type="ECO:0000313" key="1">
    <source>
        <dbReference type="EMBL" id="KAG4305974.1"/>
    </source>
</evidence>